<name>A0A0N4Y509_NIPBR</name>
<evidence type="ECO:0000313" key="2">
    <source>
        <dbReference type="Proteomes" id="UP000271162"/>
    </source>
</evidence>
<dbReference type="EMBL" id="UYSL01020441">
    <property type="protein sequence ID" value="VDL74625.1"/>
    <property type="molecule type" value="Genomic_DNA"/>
</dbReference>
<reference evidence="1 2" key="2">
    <citation type="submission" date="2018-11" db="EMBL/GenBank/DDBJ databases">
        <authorList>
            <consortium name="Pathogen Informatics"/>
        </authorList>
    </citation>
    <scope>NUCLEOTIDE SEQUENCE [LARGE SCALE GENOMIC DNA]</scope>
</reference>
<evidence type="ECO:0000313" key="3">
    <source>
        <dbReference type="WBParaSite" id="NBR_0001103501-mRNA-1"/>
    </source>
</evidence>
<dbReference type="AlphaFoldDB" id="A0A0N4Y509"/>
<sequence length="83" mass="8908">MVGDWEMGGEKVMVVVAVVDRIPILVNAIVGSAARLTMAAVDDESGESQVNRSVRAVPFADFATTARRFARLRGQFRVADGCP</sequence>
<keyword evidence="2" id="KW-1185">Reference proteome</keyword>
<proteinExistence type="predicted"/>
<dbReference type="WBParaSite" id="NBR_0001103501-mRNA-1">
    <property type="protein sequence ID" value="NBR_0001103501-mRNA-1"/>
    <property type="gene ID" value="NBR_0001103501"/>
</dbReference>
<gene>
    <name evidence="1" type="ORF">NBR_LOCUS11036</name>
</gene>
<evidence type="ECO:0000313" key="1">
    <source>
        <dbReference type="EMBL" id="VDL74625.1"/>
    </source>
</evidence>
<accession>A0A0N4Y509</accession>
<dbReference type="Proteomes" id="UP000271162">
    <property type="component" value="Unassembled WGS sequence"/>
</dbReference>
<reference evidence="3" key="1">
    <citation type="submission" date="2017-02" db="UniProtKB">
        <authorList>
            <consortium name="WormBaseParasite"/>
        </authorList>
    </citation>
    <scope>IDENTIFICATION</scope>
</reference>
<protein>
    <submittedName>
        <fullName evidence="3">WS_DGAT_C domain-containing protein</fullName>
    </submittedName>
</protein>
<organism evidence="3">
    <name type="scientific">Nippostrongylus brasiliensis</name>
    <name type="common">Rat hookworm</name>
    <dbReference type="NCBI Taxonomy" id="27835"/>
    <lineage>
        <taxon>Eukaryota</taxon>
        <taxon>Metazoa</taxon>
        <taxon>Ecdysozoa</taxon>
        <taxon>Nematoda</taxon>
        <taxon>Chromadorea</taxon>
        <taxon>Rhabditida</taxon>
        <taxon>Rhabditina</taxon>
        <taxon>Rhabditomorpha</taxon>
        <taxon>Strongyloidea</taxon>
        <taxon>Heligmosomidae</taxon>
        <taxon>Nippostrongylus</taxon>
    </lineage>
</organism>